<organism evidence="1 2">
    <name type="scientific">Scytonema hofmannii PCC 7110</name>
    <dbReference type="NCBI Taxonomy" id="128403"/>
    <lineage>
        <taxon>Bacteria</taxon>
        <taxon>Bacillati</taxon>
        <taxon>Cyanobacteriota</taxon>
        <taxon>Cyanophyceae</taxon>
        <taxon>Nostocales</taxon>
        <taxon>Scytonemataceae</taxon>
        <taxon>Scytonema</taxon>
    </lineage>
</organism>
<gene>
    <name evidence="1" type="ORF">WA1_27835</name>
</gene>
<evidence type="ECO:0000313" key="1">
    <source>
        <dbReference type="EMBL" id="KYC40343.1"/>
    </source>
</evidence>
<protein>
    <submittedName>
        <fullName evidence="1">Uncharacterized protein</fullName>
    </submittedName>
</protein>
<dbReference type="Proteomes" id="UP000076925">
    <property type="component" value="Unassembled WGS sequence"/>
</dbReference>
<dbReference type="EMBL" id="ANNX02000030">
    <property type="protein sequence ID" value="KYC40343.1"/>
    <property type="molecule type" value="Genomic_DNA"/>
</dbReference>
<reference evidence="1 2" key="1">
    <citation type="journal article" date="2013" name="Genome Biol. Evol.">
        <title>Genomes of Stigonematalean cyanobacteria (subsection V) and the evolution of oxygenic photosynthesis from prokaryotes to plastids.</title>
        <authorList>
            <person name="Dagan T."/>
            <person name="Roettger M."/>
            <person name="Stucken K."/>
            <person name="Landan G."/>
            <person name="Koch R."/>
            <person name="Major P."/>
            <person name="Gould S.B."/>
            <person name="Goremykin V.V."/>
            <person name="Rippka R."/>
            <person name="Tandeau de Marsac N."/>
            <person name="Gugger M."/>
            <person name="Lockhart P.J."/>
            <person name="Allen J.F."/>
            <person name="Brune I."/>
            <person name="Maus I."/>
            <person name="Puhler A."/>
            <person name="Martin W.F."/>
        </authorList>
    </citation>
    <scope>NUCLEOTIDE SEQUENCE [LARGE SCALE GENOMIC DNA]</scope>
    <source>
        <strain evidence="1 2">PCC 7110</strain>
    </source>
</reference>
<proteinExistence type="predicted"/>
<comment type="caution">
    <text evidence="1">The sequence shown here is derived from an EMBL/GenBank/DDBJ whole genome shotgun (WGS) entry which is preliminary data.</text>
</comment>
<sequence length="96" mass="11651">MKPHVINRFIKKNVKFQLITYSKIMNFQCRNRNLTLLVDFHHSNSLMKVEVHLSEGMAMGFQKTLYYPQYRFPLPCPRIANKFRRKIMNFIDRLMI</sequence>
<keyword evidence="2" id="KW-1185">Reference proteome</keyword>
<name>A0A139X6T0_9CYAN</name>
<evidence type="ECO:0000313" key="2">
    <source>
        <dbReference type="Proteomes" id="UP000076925"/>
    </source>
</evidence>
<accession>A0A139X6T0</accession>
<dbReference type="AlphaFoldDB" id="A0A139X6T0"/>